<dbReference type="AlphaFoldDB" id="A0A840EVT3"/>
<comment type="caution">
    <text evidence="3">The sequence shown here is derived from an EMBL/GenBank/DDBJ whole genome shotgun (WGS) entry which is preliminary data.</text>
</comment>
<feature type="transmembrane region" description="Helical" evidence="2">
    <location>
        <begin position="26"/>
        <end position="46"/>
    </location>
</feature>
<gene>
    <name evidence="3" type="ORF">BKA16_000985</name>
</gene>
<evidence type="ECO:0008006" key="5">
    <source>
        <dbReference type="Google" id="ProtNLM"/>
    </source>
</evidence>
<accession>A0A840EVT3</accession>
<name>A0A840EVT3_9ACTN</name>
<keyword evidence="2" id="KW-1133">Transmembrane helix</keyword>
<dbReference type="RefSeq" id="WP_246371654.1">
    <property type="nucleotide sequence ID" value="NZ_BAABHL010000128.1"/>
</dbReference>
<evidence type="ECO:0000313" key="4">
    <source>
        <dbReference type="Proteomes" id="UP000551501"/>
    </source>
</evidence>
<keyword evidence="2" id="KW-0812">Transmembrane</keyword>
<organism evidence="3 4">
    <name type="scientific">Gordonia humi</name>
    <dbReference type="NCBI Taxonomy" id="686429"/>
    <lineage>
        <taxon>Bacteria</taxon>
        <taxon>Bacillati</taxon>
        <taxon>Actinomycetota</taxon>
        <taxon>Actinomycetes</taxon>
        <taxon>Mycobacteriales</taxon>
        <taxon>Gordoniaceae</taxon>
        <taxon>Gordonia</taxon>
    </lineage>
</organism>
<proteinExistence type="predicted"/>
<evidence type="ECO:0000256" key="2">
    <source>
        <dbReference type="SAM" id="Phobius"/>
    </source>
</evidence>
<reference evidence="3 4" key="1">
    <citation type="submission" date="2020-08" db="EMBL/GenBank/DDBJ databases">
        <title>Sequencing the genomes of 1000 actinobacteria strains.</title>
        <authorList>
            <person name="Klenk H.-P."/>
        </authorList>
    </citation>
    <scope>NUCLEOTIDE SEQUENCE [LARGE SCALE GENOMIC DNA]</scope>
    <source>
        <strain evidence="3 4">DSM 45298</strain>
    </source>
</reference>
<dbReference type="EMBL" id="JACIFP010000001">
    <property type="protein sequence ID" value="MBB4134433.1"/>
    <property type="molecule type" value="Genomic_DNA"/>
</dbReference>
<evidence type="ECO:0000256" key="1">
    <source>
        <dbReference type="SAM" id="MobiDB-lite"/>
    </source>
</evidence>
<keyword evidence="4" id="KW-1185">Reference proteome</keyword>
<sequence length="164" mass="18105">MSAKRTDETTPGDLPDSGSGTRSWRAALPFIIALGAAVVVLIVIGVSHLTRPAEERVSDDAKVQYVVNDVYSARNSLNYELFRDSHCEKDVRAAGFPSAKQFADDNRADRDRDGKLVVPEMNVEVTGDRAAVTVHEHRENTEDRKTTTDLTLTKQGDDWKVCTS</sequence>
<protein>
    <recommendedName>
        <fullName evidence="5">DUF4878 domain-containing protein</fullName>
    </recommendedName>
</protein>
<evidence type="ECO:0000313" key="3">
    <source>
        <dbReference type="EMBL" id="MBB4134433.1"/>
    </source>
</evidence>
<feature type="region of interest" description="Disordered" evidence="1">
    <location>
        <begin position="1"/>
        <end position="20"/>
    </location>
</feature>
<keyword evidence="2" id="KW-0472">Membrane</keyword>
<dbReference type="Proteomes" id="UP000551501">
    <property type="component" value="Unassembled WGS sequence"/>
</dbReference>